<dbReference type="EMBL" id="CABVIH010000010">
    <property type="protein sequence ID" value="VVO90472.1"/>
    <property type="molecule type" value="Genomic_DNA"/>
</dbReference>
<accession>A0A5E7JR56</accession>
<reference evidence="2 3" key="1">
    <citation type="submission" date="2019-09" db="EMBL/GenBank/DDBJ databases">
        <authorList>
            <person name="Chandra G."/>
            <person name="Truman W A."/>
        </authorList>
    </citation>
    <scope>NUCLEOTIDE SEQUENCE [LARGE SCALE GENOMIC DNA]</scope>
    <source>
        <strain evidence="2">PS880</strain>
    </source>
</reference>
<evidence type="ECO:0000313" key="3">
    <source>
        <dbReference type="Proteomes" id="UP000375525"/>
    </source>
</evidence>
<protein>
    <submittedName>
        <fullName evidence="2">Uncharacterized protein</fullName>
    </submittedName>
</protein>
<gene>
    <name evidence="2" type="ORF">PS880_02277</name>
</gene>
<organism evidence="2 3">
    <name type="scientific">Pseudomonas fluorescens</name>
    <dbReference type="NCBI Taxonomy" id="294"/>
    <lineage>
        <taxon>Bacteria</taxon>
        <taxon>Pseudomonadati</taxon>
        <taxon>Pseudomonadota</taxon>
        <taxon>Gammaproteobacteria</taxon>
        <taxon>Pseudomonadales</taxon>
        <taxon>Pseudomonadaceae</taxon>
        <taxon>Pseudomonas</taxon>
    </lineage>
</organism>
<dbReference type="AlphaFoldDB" id="A0A5E7JR56"/>
<proteinExistence type="predicted"/>
<dbReference type="Proteomes" id="UP000375525">
    <property type="component" value="Unassembled WGS sequence"/>
</dbReference>
<name>A0A5E7JR56_PSEFL</name>
<dbReference type="RefSeq" id="WP_150779799.1">
    <property type="nucleotide sequence ID" value="NZ_CABVIH010000010.1"/>
</dbReference>
<sequence length="675" mass="73196">MSRLTNAGSRVVRPAGSRRRTPGVLQEKAPEVPGILNDGTLPVALIPVGSPLPVIIPKWGNEHVDDYVEFRIIKDAPPTDPFLDGTIVEEGEAGPIVERPVKVEVTPDWLIEDPGVPGPATYYIWAVIWLANINPIETLPTKIIVDRTAPYQSKTTGVKAQPTVAAWPLDLLNNPINDTFIANNPLGLVMTIPKNYDNPLPPPNGETYKLWMSITYSATPTFLPVVSGELPVDGKVTIPIAEVAKLLGQSVYVWYQLTDFAGNTSNTSVPAGKAVQLLPPPVLKTITVPKADPVINIQDCVDGVTVDFARGDNVQATDHYVLQYGDVIIYDEEAGAVTTFSIPVDKNVIASKYIDATGGDQPITITCSLSRGPIKVGNVVTVVVLANMDSVGPTNPEYPSVENPAMDPVEVYGVLNLKNELTPEDFDKEARMTIKLWNEPGRQPKNGQEVRVYFDGKFVPPVIFLSDGDEGKELTHALPWDIVKDSVPGAVKAYWTVATIGGVNTTESIKTDVAFNAIKIELKEPTVEFSRGGKIGCPTLVAPNYEISIMVPSNPTHLPEDAEVTVFFKGYSDFPGVTPNPDANPFSVTHTVLDTEVNTGFKVRVTPFNPVIKYSTAEPDESTPGTYSGAAKVWYEVNIGGSPTPTASLESDYEVILIRTDFTYCDGTKYDDDKP</sequence>
<feature type="region of interest" description="Disordered" evidence="1">
    <location>
        <begin position="1"/>
        <end position="25"/>
    </location>
</feature>
<evidence type="ECO:0000313" key="2">
    <source>
        <dbReference type="EMBL" id="VVO90472.1"/>
    </source>
</evidence>
<dbReference type="OrthoDB" id="6729720at2"/>
<evidence type="ECO:0000256" key="1">
    <source>
        <dbReference type="SAM" id="MobiDB-lite"/>
    </source>
</evidence>